<keyword evidence="2" id="KW-1185">Reference proteome</keyword>
<gene>
    <name evidence="1" type="ORF">DFP79_0537</name>
</gene>
<proteinExistence type="predicted"/>
<evidence type="ECO:0000313" key="2">
    <source>
        <dbReference type="Proteomes" id="UP000294656"/>
    </source>
</evidence>
<comment type="caution">
    <text evidence="1">The sequence shown here is derived from an EMBL/GenBank/DDBJ whole genome shotgun (WGS) entry which is preliminary data.</text>
</comment>
<name>A0A4V3CGY7_9GAMM</name>
<dbReference type="Proteomes" id="UP000294656">
    <property type="component" value="Unassembled WGS sequence"/>
</dbReference>
<dbReference type="EMBL" id="SNXC01000009">
    <property type="protein sequence ID" value="TDO99552.1"/>
    <property type="molecule type" value="Genomic_DNA"/>
</dbReference>
<dbReference type="OrthoDB" id="6103708at2"/>
<evidence type="ECO:0000313" key="1">
    <source>
        <dbReference type="EMBL" id="TDO99552.1"/>
    </source>
</evidence>
<protein>
    <submittedName>
        <fullName evidence="1">Uncharacterized protein</fullName>
    </submittedName>
</protein>
<sequence>MSTDSSNAIAKLDKIRAAWLPVLIKLFGAPAKESQFEGFILDDVAAPSALYEDAANPYTFKIRIPEKSLENDVMLLADVVHESCLGLYPCGWNVVSAGKKETVLSKGAAVYGSLIALRFAFGDDCVADYLQALDEKAPENLEAFEAIESLLEKDAQAIIKLRAEQTFLNKITAEEFQKAGIELDESQLNQLLAPYTI</sequence>
<dbReference type="AlphaFoldDB" id="A0A4V3CGY7"/>
<accession>A0A4V3CGY7</accession>
<dbReference type="RefSeq" id="WP_133502401.1">
    <property type="nucleotide sequence ID" value="NZ_SNXC01000009.1"/>
</dbReference>
<organism evidence="1 2">
    <name type="scientific">Marinomonas balearica</name>
    <dbReference type="NCBI Taxonomy" id="491947"/>
    <lineage>
        <taxon>Bacteria</taxon>
        <taxon>Pseudomonadati</taxon>
        <taxon>Pseudomonadota</taxon>
        <taxon>Gammaproteobacteria</taxon>
        <taxon>Oceanospirillales</taxon>
        <taxon>Oceanospirillaceae</taxon>
        <taxon>Marinomonas</taxon>
    </lineage>
</organism>
<reference evidence="1 2" key="1">
    <citation type="submission" date="2019-03" db="EMBL/GenBank/DDBJ databases">
        <title>Genomic Encyclopedia of Type Strains, Phase III (KMG-III): the genomes of soil and plant-associated and newly described type strains.</title>
        <authorList>
            <person name="Whitman W."/>
        </authorList>
    </citation>
    <scope>NUCLEOTIDE SEQUENCE [LARGE SCALE GENOMIC DNA]</scope>
    <source>
        <strain evidence="1 2">CECT 7378</strain>
    </source>
</reference>